<organism evidence="2 3">
    <name type="scientific">Thecamonas trahens ATCC 50062</name>
    <dbReference type="NCBI Taxonomy" id="461836"/>
    <lineage>
        <taxon>Eukaryota</taxon>
        <taxon>Apusozoa</taxon>
        <taxon>Apusomonadida</taxon>
        <taxon>Apusomonadidae</taxon>
        <taxon>Thecamonas</taxon>
    </lineage>
</organism>
<dbReference type="GeneID" id="25568946"/>
<feature type="compositionally biased region" description="Low complexity" evidence="1">
    <location>
        <begin position="232"/>
        <end position="254"/>
    </location>
</feature>
<evidence type="ECO:0000256" key="1">
    <source>
        <dbReference type="SAM" id="MobiDB-lite"/>
    </source>
</evidence>
<dbReference type="InterPro" id="IPR043136">
    <property type="entry name" value="B30.2/SPRY_sf"/>
</dbReference>
<dbReference type="Proteomes" id="UP000054408">
    <property type="component" value="Unassembled WGS sequence"/>
</dbReference>
<protein>
    <submittedName>
        <fullName evidence="2">Uncharacterized protein</fullName>
    </submittedName>
</protein>
<dbReference type="AlphaFoldDB" id="A0A0L0DSE9"/>
<dbReference type="RefSeq" id="XP_013753246.1">
    <property type="nucleotide sequence ID" value="XM_013897792.1"/>
</dbReference>
<dbReference type="Gene3D" id="2.60.120.920">
    <property type="match status" value="1"/>
</dbReference>
<name>A0A0L0DSE9_THETB</name>
<proteinExistence type="predicted"/>
<sequence length="254" mass="25673">MPRMSTAASPSAVAELLFSARAAVCGDDPCSLLADDVAGDFDVTCNSLCATRKTVGRHRLLKGSASVAGGETGGAESCAGADAGLAERALAPIEYFEALILTLPPDGGVCLGVVPQSAPWKTSVGAPNAGLGLLSTGHLVDSGVFTRLPEAVDLPLTAGDVIGVRLARGVDDGDGDTVVTFSINGAEVASLAAMLHAQPHVPGLSLRGVGTRVQMAFRSLDWRFPPDDLVVPSEPSSPLAASPLAAAPLRPSAQ</sequence>
<evidence type="ECO:0000313" key="2">
    <source>
        <dbReference type="EMBL" id="KNC55195.1"/>
    </source>
</evidence>
<feature type="region of interest" description="Disordered" evidence="1">
    <location>
        <begin position="231"/>
        <end position="254"/>
    </location>
</feature>
<dbReference type="EMBL" id="GL349496">
    <property type="protein sequence ID" value="KNC55195.1"/>
    <property type="molecule type" value="Genomic_DNA"/>
</dbReference>
<accession>A0A0L0DSE9</accession>
<reference evidence="2 3" key="1">
    <citation type="submission" date="2010-05" db="EMBL/GenBank/DDBJ databases">
        <title>The Genome Sequence of Thecamonas trahens ATCC 50062.</title>
        <authorList>
            <consortium name="The Broad Institute Genome Sequencing Platform"/>
            <person name="Russ C."/>
            <person name="Cuomo C."/>
            <person name="Shea T."/>
            <person name="Young S.K."/>
            <person name="Zeng Q."/>
            <person name="Koehrsen M."/>
            <person name="Haas B."/>
            <person name="Borodovsky M."/>
            <person name="Guigo R."/>
            <person name="Alvarado L."/>
            <person name="Berlin A."/>
            <person name="Bochicchio J."/>
            <person name="Borenstein D."/>
            <person name="Chapman S."/>
            <person name="Chen Z."/>
            <person name="Freedman E."/>
            <person name="Gellesch M."/>
            <person name="Goldberg J."/>
            <person name="Griggs A."/>
            <person name="Gujja S."/>
            <person name="Heilman E."/>
            <person name="Heiman D."/>
            <person name="Hepburn T."/>
            <person name="Howarth C."/>
            <person name="Jen D."/>
            <person name="Larson L."/>
            <person name="Mehta T."/>
            <person name="Park D."/>
            <person name="Pearson M."/>
            <person name="Roberts A."/>
            <person name="Saif S."/>
            <person name="Shenoy N."/>
            <person name="Sisk P."/>
            <person name="Stolte C."/>
            <person name="Sykes S."/>
            <person name="Thomson T."/>
            <person name="Walk T."/>
            <person name="White J."/>
            <person name="Yandava C."/>
            <person name="Burger G."/>
            <person name="Gray M.W."/>
            <person name="Holland P.W.H."/>
            <person name="King N."/>
            <person name="Lang F.B.F."/>
            <person name="Roger A.J."/>
            <person name="Ruiz-Trillo I."/>
            <person name="Lander E."/>
            <person name="Nusbaum C."/>
        </authorList>
    </citation>
    <scope>NUCLEOTIDE SEQUENCE [LARGE SCALE GENOMIC DNA]</scope>
    <source>
        <strain evidence="2 3">ATCC 50062</strain>
    </source>
</reference>
<gene>
    <name evidence="2" type="ORF">AMSG_10814</name>
</gene>
<keyword evidence="3" id="KW-1185">Reference proteome</keyword>
<evidence type="ECO:0000313" key="3">
    <source>
        <dbReference type="Proteomes" id="UP000054408"/>
    </source>
</evidence>